<name>A0A7J6KT00_PERCH</name>
<gene>
    <name evidence="2" type="ORF">FOL47_001845</name>
</gene>
<dbReference type="EMBL" id="JAAPAO010001460">
    <property type="protein sequence ID" value="KAF4649671.1"/>
    <property type="molecule type" value="Genomic_DNA"/>
</dbReference>
<protein>
    <submittedName>
        <fullName evidence="2">Uncharacterized protein</fullName>
    </submittedName>
</protein>
<accession>A0A7J6KT00</accession>
<comment type="caution">
    <text evidence="2">The sequence shown here is derived from an EMBL/GenBank/DDBJ whole genome shotgun (WGS) entry which is preliminary data.</text>
</comment>
<dbReference type="OrthoDB" id="10630479at2759"/>
<dbReference type="Proteomes" id="UP000591131">
    <property type="component" value="Unassembled WGS sequence"/>
</dbReference>
<sequence length="104" mass="11525">MVGKRLAVLLHEETNVIEEHHVKNLKLFHSDDIGEDPRLSEEEGQPVQGLLGNDAAEPPTIQDDDSDIDQDDSVVSAPRPGRAAKERARRAIHQQACDEEDVPL</sequence>
<evidence type="ECO:0000313" key="2">
    <source>
        <dbReference type="EMBL" id="KAF4649671.1"/>
    </source>
</evidence>
<feature type="compositionally biased region" description="Basic and acidic residues" evidence="1">
    <location>
        <begin position="28"/>
        <end position="41"/>
    </location>
</feature>
<evidence type="ECO:0000313" key="3">
    <source>
        <dbReference type="Proteomes" id="UP000591131"/>
    </source>
</evidence>
<proteinExistence type="predicted"/>
<keyword evidence="3" id="KW-1185">Reference proteome</keyword>
<feature type="region of interest" description="Disordered" evidence="1">
    <location>
        <begin position="28"/>
        <end position="104"/>
    </location>
</feature>
<reference evidence="2 3" key="1">
    <citation type="submission" date="2020-04" db="EMBL/GenBank/DDBJ databases">
        <title>Perkinsus chesapeaki whole genome sequence.</title>
        <authorList>
            <person name="Bogema D.R."/>
        </authorList>
    </citation>
    <scope>NUCLEOTIDE SEQUENCE [LARGE SCALE GENOMIC DNA]</scope>
    <source>
        <strain evidence="2">ATCC PRA-425</strain>
    </source>
</reference>
<organism evidence="2 3">
    <name type="scientific">Perkinsus chesapeaki</name>
    <name type="common">Clam parasite</name>
    <name type="synonym">Perkinsus andrewsi</name>
    <dbReference type="NCBI Taxonomy" id="330153"/>
    <lineage>
        <taxon>Eukaryota</taxon>
        <taxon>Sar</taxon>
        <taxon>Alveolata</taxon>
        <taxon>Perkinsozoa</taxon>
        <taxon>Perkinsea</taxon>
        <taxon>Perkinsida</taxon>
        <taxon>Perkinsidae</taxon>
        <taxon>Perkinsus</taxon>
    </lineage>
</organism>
<evidence type="ECO:0000256" key="1">
    <source>
        <dbReference type="SAM" id="MobiDB-lite"/>
    </source>
</evidence>
<feature type="compositionally biased region" description="Acidic residues" evidence="1">
    <location>
        <begin position="62"/>
        <end position="72"/>
    </location>
</feature>
<dbReference type="AlphaFoldDB" id="A0A7J6KT00"/>